<dbReference type="OrthoDB" id="3305251at2"/>
<proteinExistence type="predicted"/>
<evidence type="ECO:0008006" key="4">
    <source>
        <dbReference type="Google" id="ProtNLM"/>
    </source>
</evidence>
<evidence type="ECO:0000313" key="2">
    <source>
        <dbReference type="EMBL" id="SCE96395.1"/>
    </source>
</evidence>
<gene>
    <name evidence="2" type="ORF">GA0070607_3742</name>
</gene>
<feature type="signal peptide" evidence="1">
    <location>
        <begin position="1"/>
        <end position="35"/>
    </location>
</feature>
<keyword evidence="3" id="KW-1185">Reference proteome</keyword>
<dbReference type="EMBL" id="LT607412">
    <property type="protein sequence ID" value="SCE96395.1"/>
    <property type="molecule type" value="Genomic_DNA"/>
</dbReference>
<evidence type="ECO:0000256" key="1">
    <source>
        <dbReference type="SAM" id="SignalP"/>
    </source>
</evidence>
<dbReference type="SUPFAM" id="SSF49464">
    <property type="entry name" value="Carboxypeptidase regulatory domain-like"/>
    <property type="match status" value="1"/>
</dbReference>
<name>A0A1C4WJK0_9ACTN</name>
<dbReference type="InterPro" id="IPR013783">
    <property type="entry name" value="Ig-like_fold"/>
</dbReference>
<dbReference type="Proteomes" id="UP000198243">
    <property type="component" value="Chromosome I"/>
</dbReference>
<dbReference type="InterPro" id="IPR008969">
    <property type="entry name" value="CarboxyPept-like_regulatory"/>
</dbReference>
<reference evidence="3" key="1">
    <citation type="submission" date="2016-06" db="EMBL/GenBank/DDBJ databases">
        <authorList>
            <person name="Varghese N."/>
            <person name="Submissions Spin"/>
        </authorList>
    </citation>
    <scope>NUCLEOTIDE SEQUENCE [LARGE SCALE GENOMIC DNA]</scope>
    <source>
        <strain evidence="3">DSM 44875</strain>
    </source>
</reference>
<sequence>MGTRKRSTRRGLVAMTASLVLLAVGSTLLAPPASAAVTLSVKTKAPLQPSISFPNGDSVVEGGQLAIRFDANGDTSVASYRYSVGGTDLSSVVRSGRDGAATVTIDVGNVSGERPVYAVAVDRRGRLSPLAQGSFTVSVMWSLRGQAIDTSTWLPLAGATIRLEPVGIEAVTGPDGGFQFAVDPGLYTLTGTYAGPPSLSGSSQQLEVDGQGLWFDLYLFPESVN</sequence>
<dbReference type="RefSeq" id="WP_157743176.1">
    <property type="nucleotide sequence ID" value="NZ_LT607412.1"/>
</dbReference>
<dbReference type="InterPro" id="IPR006311">
    <property type="entry name" value="TAT_signal"/>
</dbReference>
<evidence type="ECO:0000313" key="3">
    <source>
        <dbReference type="Proteomes" id="UP000198243"/>
    </source>
</evidence>
<organism evidence="2 3">
    <name type="scientific">Micromonospora coriariae</name>
    <dbReference type="NCBI Taxonomy" id="285665"/>
    <lineage>
        <taxon>Bacteria</taxon>
        <taxon>Bacillati</taxon>
        <taxon>Actinomycetota</taxon>
        <taxon>Actinomycetes</taxon>
        <taxon>Micromonosporales</taxon>
        <taxon>Micromonosporaceae</taxon>
        <taxon>Micromonospora</taxon>
    </lineage>
</organism>
<dbReference type="Gene3D" id="2.60.40.1120">
    <property type="entry name" value="Carboxypeptidase-like, regulatory domain"/>
    <property type="match status" value="1"/>
</dbReference>
<accession>A0A1C4WJK0</accession>
<dbReference type="AlphaFoldDB" id="A0A1C4WJK0"/>
<feature type="chain" id="PRO_5008707031" description="Carboxypeptidase regulatory-like domain-containing protein" evidence="1">
    <location>
        <begin position="36"/>
        <end position="225"/>
    </location>
</feature>
<protein>
    <recommendedName>
        <fullName evidence="4">Carboxypeptidase regulatory-like domain-containing protein</fullName>
    </recommendedName>
</protein>
<dbReference type="PROSITE" id="PS51318">
    <property type="entry name" value="TAT"/>
    <property type="match status" value="1"/>
</dbReference>
<dbReference type="Gene3D" id="2.60.40.10">
    <property type="entry name" value="Immunoglobulins"/>
    <property type="match status" value="1"/>
</dbReference>
<dbReference type="GO" id="GO:0005975">
    <property type="term" value="P:carbohydrate metabolic process"/>
    <property type="evidence" value="ECO:0007669"/>
    <property type="project" value="UniProtKB-ARBA"/>
</dbReference>
<keyword evidence="1" id="KW-0732">Signal</keyword>